<dbReference type="AlphaFoldDB" id="A0A2M8F1R4"/>
<proteinExistence type="predicted"/>
<evidence type="ECO:0000313" key="4">
    <source>
        <dbReference type="Proteomes" id="UP000231383"/>
    </source>
</evidence>
<accession>A0A2M8F1R4</accession>
<comment type="caution">
    <text evidence="3">The sequence shown here is derived from an EMBL/GenBank/DDBJ whole genome shotgun (WGS) entry which is preliminary data.</text>
</comment>
<feature type="transmembrane region" description="Helical" evidence="1">
    <location>
        <begin position="70"/>
        <end position="86"/>
    </location>
</feature>
<dbReference type="InterPro" id="IPR006976">
    <property type="entry name" value="VanZ-like"/>
</dbReference>
<evidence type="ECO:0000313" key="3">
    <source>
        <dbReference type="EMBL" id="PJC33208.1"/>
    </source>
</evidence>
<keyword evidence="1" id="KW-0472">Membrane</keyword>
<gene>
    <name evidence="3" type="ORF">CO051_01860</name>
</gene>
<organism evidence="3 4">
    <name type="scientific">Candidatus Roizmanbacteria bacterium CG_4_9_14_0_2_um_filter_39_13</name>
    <dbReference type="NCBI Taxonomy" id="1974839"/>
    <lineage>
        <taxon>Bacteria</taxon>
        <taxon>Candidatus Roizmaniibacteriota</taxon>
    </lineage>
</organism>
<keyword evidence="1" id="KW-1133">Transmembrane helix</keyword>
<dbReference type="EMBL" id="PFSC01000050">
    <property type="protein sequence ID" value="PJC33208.1"/>
    <property type="molecule type" value="Genomic_DNA"/>
</dbReference>
<dbReference type="NCBIfam" id="NF037970">
    <property type="entry name" value="vanZ_1"/>
    <property type="match status" value="1"/>
</dbReference>
<evidence type="ECO:0000256" key="1">
    <source>
        <dbReference type="SAM" id="Phobius"/>
    </source>
</evidence>
<feature type="transmembrane region" description="Helical" evidence="1">
    <location>
        <begin position="36"/>
        <end position="58"/>
    </location>
</feature>
<feature type="transmembrane region" description="Helical" evidence="1">
    <location>
        <begin position="7"/>
        <end position="24"/>
    </location>
</feature>
<dbReference type="Pfam" id="PF04892">
    <property type="entry name" value="VanZ"/>
    <property type="match status" value="1"/>
</dbReference>
<evidence type="ECO:0000259" key="2">
    <source>
        <dbReference type="Pfam" id="PF04892"/>
    </source>
</evidence>
<sequence length="130" mass="15331">MRQIRGLLFYWLPPIVLMIFIFSLSSRQRIGISEEFIINFIIFKTLHVMEYGVLYFFFFRAFNAYSTEKTSRAFIYAGIATLLFAISDETHQTFVPTREGSSRDIFIDTIGIGLCFMYTKTNFKKLRIFL</sequence>
<protein>
    <recommendedName>
        <fullName evidence="2">VanZ-like domain-containing protein</fullName>
    </recommendedName>
</protein>
<dbReference type="Proteomes" id="UP000231383">
    <property type="component" value="Unassembled WGS sequence"/>
</dbReference>
<name>A0A2M8F1R4_9BACT</name>
<keyword evidence="1" id="KW-0812">Transmembrane</keyword>
<feature type="domain" description="VanZ-like" evidence="2">
    <location>
        <begin position="34"/>
        <end position="117"/>
    </location>
</feature>
<reference evidence="4" key="1">
    <citation type="submission" date="2017-09" db="EMBL/GenBank/DDBJ databases">
        <title>Depth-based differentiation of microbial function through sediment-hosted aquifers and enrichment of novel symbionts in the deep terrestrial subsurface.</title>
        <authorList>
            <person name="Probst A.J."/>
            <person name="Ladd B."/>
            <person name="Jarett J.K."/>
            <person name="Geller-Mcgrath D.E."/>
            <person name="Sieber C.M.K."/>
            <person name="Emerson J.B."/>
            <person name="Anantharaman K."/>
            <person name="Thomas B.C."/>
            <person name="Malmstrom R."/>
            <person name="Stieglmeier M."/>
            <person name="Klingl A."/>
            <person name="Woyke T."/>
            <person name="Ryan C.M."/>
            <person name="Banfield J.F."/>
        </authorList>
    </citation>
    <scope>NUCLEOTIDE SEQUENCE [LARGE SCALE GENOMIC DNA]</scope>
</reference>